<dbReference type="Proteomes" id="UP000629371">
    <property type="component" value="Unassembled WGS sequence"/>
</dbReference>
<name>A0ABS1MKY3_9ACTN</name>
<accession>A0ABS1MKY3</accession>
<evidence type="ECO:0000313" key="2">
    <source>
        <dbReference type="EMBL" id="MBL1088655.1"/>
    </source>
</evidence>
<reference evidence="2 3" key="1">
    <citation type="submission" date="2021-01" db="EMBL/GenBank/DDBJ databases">
        <title>WGS of actinomycetes isolated from Thailand.</title>
        <authorList>
            <person name="Thawai C."/>
        </authorList>
    </citation>
    <scope>NUCLEOTIDE SEQUENCE [LARGE SCALE GENOMIC DNA]</scope>
    <source>
        <strain evidence="2 3">CH9-7</strain>
    </source>
</reference>
<dbReference type="RefSeq" id="WP_201801751.1">
    <property type="nucleotide sequence ID" value="NZ_JAERRI010000002.1"/>
</dbReference>
<sequence length="46" mass="4936">MTITTVGVTTAALTRAMTFAMTTGRRQTPHTVPNGEDGNSRFRHGS</sequence>
<organism evidence="2 3">
    <name type="scientific">Streptomyces siderophoricus</name>
    <dbReference type="NCBI Taxonomy" id="2802281"/>
    <lineage>
        <taxon>Bacteria</taxon>
        <taxon>Bacillati</taxon>
        <taxon>Actinomycetota</taxon>
        <taxon>Actinomycetes</taxon>
        <taxon>Kitasatosporales</taxon>
        <taxon>Streptomycetaceae</taxon>
        <taxon>Streptomyces</taxon>
    </lineage>
</organism>
<protein>
    <submittedName>
        <fullName evidence="2">Uncharacterized protein</fullName>
    </submittedName>
</protein>
<feature type="compositionally biased region" description="Polar residues" evidence="1">
    <location>
        <begin position="22"/>
        <end position="31"/>
    </location>
</feature>
<comment type="caution">
    <text evidence="2">The sequence shown here is derived from an EMBL/GenBank/DDBJ whole genome shotgun (WGS) entry which is preliminary data.</text>
</comment>
<dbReference type="EMBL" id="JAERRI010000002">
    <property type="protein sequence ID" value="MBL1088655.1"/>
    <property type="molecule type" value="Genomic_DNA"/>
</dbReference>
<proteinExistence type="predicted"/>
<evidence type="ECO:0000256" key="1">
    <source>
        <dbReference type="SAM" id="MobiDB-lite"/>
    </source>
</evidence>
<gene>
    <name evidence="2" type="ORF">JK360_04505</name>
</gene>
<keyword evidence="3" id="KW-1185">Reference proteome</keyword>
<evidence type="ECO:0000313" key="3">
    <source>
        <dbReference type="Proteomes" id="UP000629371"/>
    </source>
</evidence>
<feature type="region of interest" description="Disordered" evidence="1">
    <location>
        <begin position="22"/>
        <end position="46"/>
    </location>
</feature>